<gene>
    <name evidence="2" type="ORF">P43SY_007287</name>
</gene>
<evidence type="ECO:0000313" key="3">
    <source>
        <dbReference type="Proteomes" id="UP001209570"/>
    </source>
</evidence>
<protein>
    <submittedName>
        <fullName evidence="2">Uncharacterized protein</fullName>
    </submittedName>
</protein>
<feature type="compositionally biased region" description="Acidic residues" evidence="1">
    <location>
        <begin position="130"/>
        <end position="145"/>
    </location>
</feature>
<reference evidence="2" key="1">
    <citation type="submission" date="2021-12" db="EMBL/GenBank/DDBJ databases">
        <title>Prjna785345.</title>
        <authorList>
            <person name="Rujirawat T."/>
            <person name="Krajaejun T."/>
        </authorList>
    </citation>
    <scope>NUCLEOTIDE SEQUENCE</scope>
    <source>
        <strain evidence="2">Pi057C3</strain>
    </source>
</reference>
<proteinExistence type="predicted"/>
<evidence type="ECO:0000256" key="1">
    <source>
        <dbReference type="SAM" id="MobiDB-lite"/>
    </source>
</evidence>
<comment type="caution">
    <text evidence="2">The sequence shown here is derived from an EMBL/GenBank/DDBJ whole genome shotgun (WGS) entry which is preliminary data.</text>
</comment>
<dbReference type="Proteomes" id="UP001209570">
    <property type="component" value="Unassembled WGS sequence"/>
</dbReference>
<sequence>MSVFADLIASSGVSLNPPNLHLAREELGQRVTDFLDQRVSVDVGQLQVNWLDPVCEPGGSALAVPVDDVEADLSRLLLLDRRVDTPVDTRRRGCYACFSGGVPAGCRACGDHPGAELAPPDGRCAGGLNDEGDGGDEGVDAEADDAGTRVAAVAPSSI</sequence>
<keyword evidence="3" id="KW-1185">Reference proteome</keyword>
<evidence type="ECO:0000313" key="2">
    <source>
        <dbReference type="EMBL" id="KAJ0394842.1"/>
    </source>
</evidence>
<organism evidence="2 3">
    <name type="scientific">Pythium insidiosum</name>
    <name type="common">Pythiosis disease agent</name>
    <dbReference type="NCBI Taxonomy" id="114742"/>
    <lineage>
        <taxon>Eukaryota</taxon>
        <taxon>Sar</taxon>
        <taxon>Stramenopiles</taxon>
        <taxon>Oomycota</taxon>
        <taxon>Peronosporomycetes</taxon>
        <taxon>Pythiales</taxon>
        <taxon>Pythiaceae</taxon>
        <taxon>Pythium</taxon>
    </lineage>
</organism>
<feature type="region of interest" description="Disordered" evidence="1">
    <location>
        <begin position="119"/>
        <end position="158"/>
    </location>
</feature>
<name>A0AAD5LWP9_PYTIN</name>
<dbReference type="AlphaFoldDB" id="A0AAD5LWP9"/>
<dbReference type="EMBL" id="JAKCXM010000380">
    <property type="protein sequence ID" value="KAJ0394842.1"/>
    <property type="molecule type" value="Genomic_DNA"/>
</dbReference>
<accession>A0AAD5LWP9</accession>